<dbReference type="Gene3D" id="3.40.50.450">
    <property type="match status" value="1"/>
</dbReference>
<dbReference type="SUPFAM" id="SSF53784">
    <property type="entry name" value="Phosphofructokinase"/>
    <property type="match status" value="1"/>
</dbReference>
<dbReference type="InterPro" id="IPR000023">
    <property type="entry name" value="Phosphofructokinase_dom"/>
</dbReference>
<dbReference type="Gene3D" id="3.40.50.460">
    <property type="entry name" value="Phosphofructokinase domain"/>
    <property type="match status" value="1"/>
</dbReference>
<comment type="cofactor">
    <cofactor evidence="1">
        <name>Mg(2+)</name>
        <dbReference type="ChEBI" id="CHEBI:18420"/>
    </cofactor>
</comment>
<sequence>MKIGLITIEAGVSIVNQLTYEIVKKNLHKHKFYRFDEKETIRPFGEEDLYNWKKLGGNLLRSISLEDAQKLNKIQVSSLDGVVVMGGEEALRFSKQLRDINNIKILFIPVSIYNEIPESPRSLGYDSALNAAIEDIFKVEDTVSSCRYDQFRLFGIQLPGKPGSLLEKDVADAAGDVIRYLDVDSPDRLSHILREKIDAGLNHSLLIFDDMTELTRLEELIEATQLDLSWKITQINEAQCSGMHPTASDRILANKIADVLIQWVEGEKNSGLLILQDNKVTFKNN</sequence>
<keyword evidence="3" id="KW-0479">Metal-binding</keyword>
<name>A0ABT9ZZM4_9BACI</name>
<gene>
    <name evidence="8" type="ORF">J2S74_004120</name>
</gene>
<dbReference type="InterPro" id="IPR035966">
    <property type="entry name" value="PKF_sf"/>
</dbReference>
<dbReference type="GO" id="GO:0003872">
    <property type="term" value="F:6-phosphofructokinase activity"/>
    <property type="evidence" value="ECO:0007669"/>
    <property type="project" value="UniProtKB-EC"/>
</dbReference>
<dbReference type="EC" id="2.7.1.11" evidence="8"/>
<evidence type="ECO:0000259" key="7">
    <source>
        <dbReference type="Pfam" id="PF00365"/>
    </source>
</evidence>
<evidence type="ECO:0000256" key="5">
    <source>
        <dbReference type="ARBA" id="ARBA00022842"/>
    </source>
</evidence>
<comment type="similarity">
    <text evidence="6">Belongs to the phosphofructokinase type A (PFKA) family.</text>
</comment>
<dbReference type="EMBL" id="JAUSUG010000019">
    <property type="protein sequence ID" value="MDQ0256698.1"/>
    <property type="molecule type" value="Genomic_DNA"/>
</dbReference>
<evidence type="ECO:0000256" key="1">
    <source>
        <dbReference type="ARBA" id="ARBA00001946"/>
    </source>
</evidence>
<accession>A0ABT9ZZM4</accession>
<reference evidence="8 9" key="1">
    <citation type="submission" date="2023-07" db="EMBL/GenBank/DDBJ databases">
        <title>Genomic Encyclopedia of Type Strains, Phase IV (KMG-IV): sequencing the most valuable type-strain genomes for metagenomic binning, comparative biology and taxonomic classification.</title>
        <authorList>
            <person name="Goeker M."/>
        </authorList>
    </citation>
    <scope>NUCLEOTIDE SEQUENCE [LARGE SCALE GENOMIC DNA]</scope>
    <source>
        <strain evidence="8 9">DSM 9768</strain>
    </source>
</reference>
<keyword evidence="2 8" id="KW-0808">Transferase</keyword>
<evidence type="ECO:0000256" key="4">
    <source>
        <dbReference type="ARBA" id="ARBA00022777"/>
    </source>
</evidence>
<evidence type="ECO:0000256" key="3">
    <source>
        <dbReference type="ARBA" id="ARBA00022723"/>
    </source>
</evidence>
<dbReference type="RefSeq" id="WP_307329248.1">
    <property type="nucleotide sequence ID" value="NZ_JAUSUG010000019.1"/>
</dbReference>
<evidence type="ECO:0000313" key="9">
    <source>
        <dbReference type="Proteomes" id="UP001230005"/>
    </source>
</evidence>
<evidence type="ECO:0000256" key="6">
    <source>
        <dbReference type="ARBA" id="ARBA00038478"/>
    </source>
</evidence>
<proteinExistence type="inferred from homology"/>
<evidence type="ECO:0000256" key="2">
    <source>
        <dbReference type="ARBA" id="ARBA00022679"/>
    </source>
</evidence>
<keyword evidence="4" id="KW-0418">Kinase</keyword>
<dbReference type="Pfam" id="PF00365">
    <property type="entry name" value="PFK"/>
    <property type="match status" value="1"/>
</dbReference>
<comment type="caution">
    <text evidence="8">The sequence shown here is derived from an EMBL/GenBank/DDBJ whole genome shotgun (WGS) entry which is preliminary data.</text>
</comment>
<protein>
    <submittedName>
        <fullName evidence="8">6-phosphofructokinase 1</fullName>
        <ecNumber evidence="8">2.7.1.11</ecNumber>
    </submittedName>
</protein>
<keyword evidence="9" id="KW-1185">Reference proteome</keyword>
<feature type="domain" description="Phosphofructokinase" evidence="7">
    <location>
        <begin position="38"/>
        <end position="262"/>
    </location>
</feature>
<dbReference type="Proteomes" id="UP001230005">
    <property type="component" value="Unassembled WGS sequence"/>
</dbReference>
<dbReference type="PRINTS" id="PR00476">
    <property type="entry name" value="PHFRCTKINASE"/>
</dbReference>
<organism evidence="8 9">
    <name type="scientific">Evansella vedderi</name>
    <dbReference type="NCBI Taxonomy" id="38282"/>
    <lineage>
        <taxon>Bacteria</taxon>
        <taxon>Bacillati</taxon>
        <taxon>Bacillota</taxon>
        <taxon>Bacilli</taxon>
        <taxon>Bacillales</taxon>
        <taxon>Bacillaceae</taxon>
        <taxon>Evansella</taxon>
    </lineage>
</organism>
<dbReference type="InterPro" id="IPR022953">
    <property type="entry name" value="ATP_PFK"/>
</dbReference>
<evidence type="ECO:0000313" key="8">
    <source>
        <dbReference type="EMBL" id="MDQ0256698.1"/>
    </source>
</evidence>
<keyword evidence="5" id="KW-0460">Magnesium</keyword>